<keyword evidence="3" id="KW-1185">Reference proteome</keyword>
<feature type="compositionally biased region" description="Basic and acidic residues" evidence="1">
    <location>
        <begin position="83"/>
        <end position="94"/>
    </location>
</feature>
<organism evidence="2">
    <name type="scientific">Oryza nivara</name>
    <name type="common">Indian wild rice</name>
    <name type="synonym">Oryza sativa f. spontanea</name>
    <dbReference type="NCBI Taxonomy" id="4536"/>
    <lineage>
        <taxon>Eukaryota</taxon>
        <taxon>Viridiplantae</taxon>
        <taxon>Streptophyta</taxon>
        <taxon>Embryophyta</taxon>
        <taxon>Tracheophyta</taxon>
        <taxon>Spermatophyta</taxon>
        <taxon>Magnoliopsida</taxon>
        <taxon>Liliopsida</taxon>
        <taxon>Poales</taxon>
        <taxon>Poaceae</taxon>
        <taxon>BOP clade</taxon>
        <taxon>Oryzoideae</taxon>
        <taxon>Oryzeae</taxon>
        <taxon>Oryzinae</taxon>
        <taxon>Oryza</taxon>
    </lineage>
</organism>
<dbReference type="AlphaFoldDB" id="A0A0E0H5A2"/>
<dbReference type="Pfam" id="PF21737">
    <property type="entry name" value="DUF6865"/>
    <property type="match status" value="1"/>
</dbReference>
<reference evidence="2" key="1">
    <citation type="submission" date="2015-04" db="UniProtKB">
        <authorList>
            <consortium name="EnsemblPlants"/>
        </authorList>
    </citation>
    <scope>IDENTIFICATION</scope>
    <source>
        <strain evidence="2">SL10</strain>
    </source>
</reference>
<dbReference type="InterPro" id="IPR049198">
    <property type="entry name" value="DUF6865"/>
</dbReference>
<dbReference type="PANTHER" id="PTHR35282:SF2">
    <property type="entry name" value="F5D14.24 PROTEIN"/>
    <property type="match status" value="1"/>
</dbReference>
<accession>A0A0E0H5A2</accession>
<sequence length="120" mass="12424">MAHRPAQPPRVVINAAASSLVPAASRCPARLSAFVCLMASPASPREFTQEAARQSLIAISRSVPAAGEAVNIKSPSGAMVNGHHHDDDGAEKYRSKLISISNLSPDAQPTPCSPKDTAAA</sequence>
<evidence type="ECO:0000256" key="1">
    <source>
        <dbReference type="SAM" id="MobiDB-lite"/>
    </source>
</evidence>
<reference evidence="2" key="2">
    <citation type="submission" date="2018-04" db="EMBL/GenBank/DDBJ databases">
        <title>OnivRS2 (Oryza nivara Reference Sequence Version 2).</title>
        <authorList>
            <person name="Zhang J."/>
            <person name="Kudrna D."/>
            <person name="Lee S."/>
            <person name="Talag J."/>
            <person name="Rajasekar S."/>
            <person name="Welchert J."/>
            <person name="Hsing Y.-I."/>
            <person name="Wing R.A."/>
        </authorList>
    </citation>
    <scope>NUCLEOTIDE SEQUENCE [LARGE SCALE GENOMIC DNA]</scope>
    <source>
        <strain evidence="2">SL10</strain>
    </source>
</reference>
<dbReference type="Proteomes" id="UP000006591">
    <property type="component" value="Chromosome 4"/>
</dbReference>
<dbReference type="PANTHER" id="PTHR35282">
    <property type="entry name" value="F5D14.24 PROTEIN"/>
    <property type="match status" value="1"/>
</dbReference>
<dbReference type="HOGENOM" id="CLU_161102_0_0_1"/>
<evidence type="ECO:0000313" key="2">
    <source>
        <dbReference type="EnsemblPlants" id="ONIVA04G22540.2"/>
    </source>
</evidence>
<evidence type="ECO:0000313" key="3">
    <source>
        <dbReference type="Proteomes" id="UP000006591"/>
    </source>
</evidence>
<name>A0A0E0H5A2_ORYNI</name>
<dbReference type="Gramene" id="ONIVA04G22540.2">
    <property type="protein sequence ID" value="ONIVA04G22540.2"/>
    <property type="gene ID" value="ONIVA04G22540"/>
</dbReference>
<dbReference type="EnsemblPlants" id="ONIVA04G22540.2">
    <property type="protein sequence ID" value="ONIVA04G22540.2"/>
    <property type="gene ID" value="ONIVA04G22540"/>
</dbReference>
<protein>
    <submittedName>
        <fullName evidence="2">Uncharacterized protein</fullName>
    </submittedName>
</protein>
<feature type="compositionally biased region" description="Polar residues" evidence="1">
    <location>
        <begin position="98"/>
        <end position="107"/>
    </location>
</feature>
<feature type="region of interest" description="Disordered" evidence="1">
    <location>
        <begin position="74"/>
        <end position="120"/>
    </location>
</feature>
<proteinExistence type="predicted"/>